<organism evidence="1 2">
    <name type="scientific">Nitrosomonas mobilis</name>
    <dbReference type="NCBI Taxonomy" id="51642"/>
    <lineage>
        <taxon>Bacteria</taxon>
        <taxon>Pseudomonadati</taxon>
        <taxon>Pseudomonadota</taxon>
        <taxon>Betaproteobacteria</taxon>
        <taxon>Nitrosomonadales</taxon>
        <taxon>Nitrosomonadaceae</taxon>
        <taxon>Nitrosomonas</taxon>
    </lineage>
</organism>
<proteinExistence type="predicted"/>
<reference evidence="1 2" key="1">
    <citation type="submission" date="2016-10" db="EMBL/GenBank/DDBJ databases">
        <authorList>
            <person name="de Groot N.N."/>
        </authorList>
    </citation>
    <scope>NUCLEOTIDE SEQUENCE [LARGE SCALE GENOMIC DNA]</scope>
    <source>
        <strain evidence="1">1</strain>
    </source>
</reference>
<sequence>MDSDIDSQAAVYGRRKVFDLICVVHGAFA</sequence>
<dbReference type="EMBL" id="FMWO01000061">
    <property type="protein sequence ID" value="SCZ86386.1"/>
    <property type="molecule type" value="Genomic_DNA"/>
</dbReference>
<evidence type="ECO:0000313" key="2">
    <source>
        <dbReference type="Proteomes" id="UP000198729"/>
    </source>
</evidence>
<evidence type="ECO:0000313" key="1">
    <source>
        <dbReference type="EMBL" id="SCZ86386.1"/>
    </source>
</evidence>
<accession>A0A1G5SGS1</accession>
<gene>
    <name evidence="1" type="ORF">NSMM_520056</name>
</gene>
<protein>
    <submittedName>
        <fullName evidence="1">Uncharacterized protein</fullName>
    </submittedName>
</protein>
<dbReference type="Proteomes" id="UP000198729">
    <property type="component" value="Unassembled WGS sequence"/>
</dbReference>
<dbReference type="AlphaFoldDB" id="A0A1G5SGS1"/>
<keyword evidence="2" id="KW-1185">Reference proteome</keyword>
<name>A0A1G5SGS1_9PROT</name>